<proteinExistence type="predicted"/>
<dbReference type="EC" id="3.1.-.-" evidence="8"/>
<dbReference type="InterPro" id="IPR042211">
    <property type="entry name" value="CRISPR-assoc_Cas1_N"/>
</dbReference>
<dbReference type="InterPro" id="IPR019858">
    <property type="entry name" value="CRISPR-assoc_Cas1_HMARI/TNEAP"/>
</dbReference>
<dbReference type="InterPro" id="IPR002729">
    <property type="entry name" value="CRISPR-assoc_Cas1"/>
</dbReference>
<evidence type="ECO:0000256" key="2">
    <source>
        <dbReference type="ARBA" id="ARBA00022723"/>
    </source>
</evidence>
<keyword evidence="2" id="KW-0479">Metal-binding</keyword>
<keyword evidence="9" id="KW-1185">Reference proteome</keyword>
<evidence type="ECO:0000256" key="4">
    <source>
        <dbReference type="ARBA" id="ARBA00022801"/>
    </source>
</evidence>
<dbReference type="GO" id="GO:0004519">
    <property type="term" value="F:endonuclease activity"/>
    <property type="evidence" value="ECO:0007669"/>
    <property type="project" value="UniProtKB-KW"/>
</dbReference>
<evidence type="ECO:0000313" key="9">
    <source>
        <dbReference type="Proteomes" id="UP001165422"/>
    </source>
</evidence>
<protein>
    <submittedName>
        <fullName evidence="8">CRISPR-associated endonuclease Cas1</fullName>
        <ecNumber evidence="8">3.1.-.-</ecNumber>
    </submittedName>
</protein>
<keyword evidence="4 8" id="KW-0378">Hydrolase</keyword>
<organism evidence="8 9">
    <name type="scientific">Clostridium aromativorans</name>
    <dbReference type="NCBI Taxonomy" id="2836848"/>
    <lineage>
        <taxon>Bacteria</taxon>
        <taxon>Bacillati</taxon>
        <taxon>Bacillota</taxon>
        <taxon>Clostridia</taxon>
        <taxon>Eubacteriales</taxon>
        <taxon>Clostridiaceae</taxon>
        <taxon>Clostridium</taxon>
    </lineage>
</organism>
<keyword evidence="7" id="KW-0464">Manganese</keyword>
<dbReference type="RefSeq" id="WP_229981379.1">
    <property type="nucleotide sequence ID" value="NZ_JAJJPB010000009.1"/>
</dbReference>
<evidence type="ECO:0000313" key="8">
    <source>
        <dbReference type="EMBL" id="MCC9294949.1"/>
    </source>
</evidence>
<keyword evidence="1" id="KW-0540">Nuclease</keyword>
<keyword evidence="6" id="KW-0051">Antiviral defense</keyword>
<evidence type="ECO:0000256" key="7">
    <source>
        <dbReference type="ARBA" id="ARBA00023211"/>
    </source>
</evidence>
<gene>
    <name evidence="8" type="ORF">LN736_08785</name>
</gene>
<dbReference type="Pfam" id="PF01867">
    <property type="entry name" value="Cas_Cas1"/>
    <property type="match status" value="1"/>
</dbReference>
<evidence type="ECO:0000256" key="5">
    <source>
        <dbReference type="ARBA" id="ARBA00022842"/>
    </source>
</evidence>
<evidence type="ECO:0000256" key="6">
    <source>
        <dbReference type="ARBA" id="ARBA00023118"/>
    </source>
</evidence>
<reference evidence="8" key="1">
    <citation type="submission" date="2021-11" db="EMBL/GenBank/DDBJ databases">
        <authorList>
            <person name="Qingchun L."/>
            <person name="Dong Z."/>
            <person name="Zongwei Q."/>
            <person name="Jia Z."/>
            <person name="Duotao L."/>
        </authorList>
    </citation>
    <scope>NUCLEOTIDE SEQUENCE</scope>
    <source>
        <strain evidence="8">WLY-B-L2</strain>
    </source>
</reference>
<keyword evidence="5" id="KW-0460">Magnesium</keyword>
<name>A0ABS8N568_9CLOT</name>
<dbReference type="PANTHER" id="PTHR43219">
    <property type="entry name" value="CRISPR-ASSOCIATED ENDONUCLEASE CAS1"/>
    <property type="match status" value="1"/>
</dbReference>
<sequence length="91" mass="10818">MASRTKYLRSMGELKRKNNSVLFHNKKENFYIPIESTREIYCMNEITVNSKFLDFAAKAGIVIHFFNYYGYYSGSFYHKQTLIRGKVTIKR</sequence>
<dbReference type="EMBL" id="JAJJPB010000009">
    <property type="protein sequence ID" value="MCC9294949.1"/>
    <property type="molecule type" value="Genomic_DNA"/>
</dbReference>
<accession>A0ABS8N568</accession>
<dbReference type="Proteomes" id="UP001165422">
    <property type="component" value="Unassembled WGS sequence"/>
</dbReference>
<comment type="caution">
    <text evidence="8">The sequence shown here is derived from an EMBL/GenBank/DDBJ whole genome shotgun (WGS) entry which is preliminary data.</text>
</comment>
<dbReference type="GO" id="GO:0016787">
    <property type="term" value="F:hydrolase activity"/>
    <property type="evidence" value="ECO:0007669"/>
    <property type="project" value="UniProtKB-KW"/>
</dbReference>
<evidence type="ECO:0000256" key="1">
    <source>
        <dbReference type="ARBA" id="ARBA00022722"/>
    </source>
</evidence>
<dbReference type="Gene3D" id="3.100.10.20">
    <property type="entry name" value="CRISPR-associated endonuclease Cas1, N-terminal domain"/>
    <property type="match status" value="1"/>
</dbReference>
<dbReference type="PANTHER" id="PTHR43219:SF1">
    <property type="entry name" value="CRISPR-ASSOCIATED ENDONUCLEASE CAS1"/>
    <property type="match status" value="1"/>
</dbReference>
<evidence type="ECO:0000256" key="3">
    <source>
        <dbReference type="ARBA" id="ARBA00022759"/>
    </source>
</evidence>
<keyword evidence="3 8" id="KW-0255">Endonuclease</keyword>